<dbReference type="InterPro" id="IPR051490">
    <property type="entry name" value="THEM6_lcsJ_thioesterase"/>
</dbReference>
<dbReference type="Proteomes" id="UP000481153">
    <property type="component" value="Unassembled WGS sequence"/>
</dbReference>
<reference evidence="1 2" key="1">
    <citation type="submission" date="2019-07" db="EMBL/GenBank/DDBJ databases">
        <title>Genomics analysis of Aphanomyces spp. identifies a new class of oomycete effector associated with host adaptation.</title>
        <authorList>
            <person name="Gaulin E."/>
        </authorList>
    </citation>
    <scope>NUCLEOTIDE SEQUENCE [LARGE SCALE GENOMIC DNA]</scope>
    <source>
        <strain evidence="1 2">ATCC 201684</strain>
    </source>
</reference>
<name>A0A6G0XWF8_9STRA</name>
<keyword evidence="2" id="KW-1185">Reference proteome</keyword>
<organism evidence="1 2">
    <name type="scientific">Aphanomyces euteiches</name>
    <dbReference type="NCBI Taxonomy" id="100861"/>
    <lineage>
        <taxon>Eukaryota</taxon>
        <taxon>Sar</taxon>
        <taxon>Stramenopiles</taxon>
        <taxon>Oomycota</taxon>
        <taxon>Saprolegniomycetes</taxon>
        <taxon>Saprolegniales</taxon>
        <taxon>Verrucalvaceae</taxon>
        <taxon>Aphanomyces</taxon>
    </lineage>
</organism>
<evidence type="ECO:0008006" key="3">
    <source>
        <dbReference type="Google" id="ProtNLM"/>
    </source>
</evidence>
<dbReference type="SUPFAM" id="SSF54637">
    <property type="entry name" value="Thioesterase/thiol ester dehydrase-isomerase"/>
    <property type="match status" value="1"/>
</dbReference>
<proteinExistence type="predicted"/>
<dbReference type="PANTHER" id="PTHR12475">
    <property type="match status" value="1"/>
</dbReference>
<dbReference type="AlphaFoldDB" id="A0A6G0XWF8"/>
<evidence type="ECO:0000313" key="2">
    <source>
        <dbReference type="Proteomes" id="UP000481153"/>
    </source>
</evidence>
<dbReference type="Pfam" id="PF13279">
    <property type="entry name" value="4HBT_2"/>
    <property type="match status" value="1"/>
</dbReference>
<evidence type="ECO:0000313" key="1">
    <source>
        <dbReference type="EMBL" id="KAF0744843.1"/>
    </source>
</evidence>
<sequence>MVVRTLYNVGVAAAQRAIHPHKYQALNGIGFIRPHVWKGRCGPFDIGLNGVMDQTAATYNMENARWAMGILGSGLQQAISKKWGWVAGFNTMNMLEEIPFGKAYEIHTYVTYWEKEGVWWFFDHTFICPETGNVLAKGMTRTILRNSKKEKIHMPQYLELMDVTREHPGEMPENVKAYLELDNQTRIRMESWRGKEEFQPSPLSELPVEISHK</sequence>
<dbReference type="InterPro" id="IPR029069">
    <property type="entry name" value="HotDog_dom_sf"/>
</dbReference>
<protein>
    <recommendedName>
        <fullName evidence="3">Thioesterase domain-containing protein</fullName>
    </recommendedName>
</protein>
<comment type="caution">
    <text evidence="1">The sequence shown here is derived from an EMBL/GenBank/DDBJ whole genome shotgun (WGS) entry which is preliminary data.</text>
</comment>
<dbReference type="VEuPathDB" id="FungiDB:AeMF1_004492"/>
<accession>A0A6G0XWF8</accession>
<dbReference type="Gene3D" id="3.10.129.10">
    <property type="entry name" value="Hotdog Thioesterase"/>
    <property type="match status" value="1"/>
</dbReference>
<gene>
    <name evidence="1" type="ORF">Ae201684_000749</name>
</gene>
<dbReference type="EMBL" id="VJMJ01000008">
    <property type="protein sequence ID" value="KAF0744843.1"/>
    <property type="molecule type" value="Genomic_DNA"/>
</dbReference>
<dbReference type="PANTHER" id="PTHR12475:SF4">
    <property type="entry name" value="PROTEIN THEM6"/>
    <property type="match status" value="1"/>
</dbReference>